<organism evidence="2 3">
    <name type="scientific">Ampelomyces quisqualis</name>
    <name type="common">Powdery mildew agent</name>
    <dbReference type="NCBI Taxonomy" id="50730"/>
    <lineage>
        <taxon>Eukaryota</taxon>
        <taxon>Fungi</taxon>
        <taxon>Dikarya</taxon>
        <taxon>Ascomycota</taxon>
        <taxon>Pezizomycotina</taxon>
        <taxon>Dothideomycetes</taxon>
        <taxon>Pleosporomycetidae</taxon>
        <taxon>Pleosporales</taxon>
        <taxon>Pleosporineae</taxon>
        <taxon>Phaeosphaeriaceae</taxon>
        <taxon>Ampelomyces</taxon>
    </lineage>
</organism>
<name>A0A6A5QU07_AMPQU</name>
<keyword evidence="3" id="KW-1185">Reference proteome</keyword>
<accession>A0A6A5QU07</accession>
<evidence type="ECO:0000313" key="3">
    <source>
        <dbReference type="Proteomes" id="UP000800096"/>
    </source>
</evidence>
<keyword evidence="1" id="KW-0732">Signal</keyword>
<dbReference type="OrthoDB" id="2119228at2759"/>
<dbReference type="EMBL" id="ML979133">
    <property type="protein sequence ID" value="KAF1919165.1"/>
    <property type="molecule type" value="Genomic_DNA"/>
</dbReference>
<feature type="signal peptide" evidence="1">
    <location>
        <begin position="1"/>
        <end position="29"/>
    </location>
</feature>
<feature type="chain" id="PRO_5025337787" description="SGNH hydrolase-type esterase domain-containing protein" evidence="1">
    <location>
        <begin position="30"/>
        <end position="88"/>
    </location>
</feature>
<sequence length="88" mass="9556">MTFRACYIHCGRRFSLSLAMIIAADYVGCLPVPKSELRDGVHPNNAGDVRILDVWYPVVITAFAVGKAEKSAISLEDAGQREAMTSLA</sequence>
<dbReference type="AlphaFoldDB" id="A0A6A5QU07"/>
<evidence type="ECO:0000256" key="1">
    <source>
        <dbReference type="SAM" id="SignalP"/>
    </source>
</evidence>
<dbReference type="Proteomes" id="UP000800096">
    <property type="component" value="Unassembled WGS sequence"/>
</dbReference>
<proteinExistence type="predicted"/>
<evidence type="ECO:0000313" key="2">
    <source>
        <dbReference type="EMBL" id="KAF1919165.1"/>
    </source>
</evidence>
<gene>
    <name evidence="2" type="ORF">BDU57DRAFT_512106</name>
</gene>
<reference evidence="2" key="1">
    <citation type="journal article" date="2020" name="Stud. Mycol.">
        <title>101 Dothideomycetes genomes: a test case for predicting lifestyles and emergence of pathogens.</title>
        <authorList>
            <person name="Haridas S."/>
            <person name="Albert R."/>
            <person name="Binder M."/>
            <person name="Bloem J."/>
            <person name="Labutti K."/>
            <person name="Salamov A."/>
            <person name="Andreopoulos B."/>
            <person name="Baker S."/>
            <person name="Barry K."/>
            <person name="Bills G."/>
            <person name="Bluhm B."/>
            <person name="Cannon C."/>
            <person name="Castanera R."/>
            <person name="Culley D."/>
            <person name="Daum C."/>
            <person name="Ezra D."/>
            <person name="Gonzalez J."/>
            <person name="Henrissat B."/>
            <person name="Kuo A."/>
            <person name="Liang C."/>
            <person name="Lipzen A."/>
            <person name="Lutzoni F."/>
            <person name="Magnuson J."/>
            <person name="Mondo S."/>
            <person name="Nolan M."/>
            <person name="Ohm R."/>
            <person name="Pangilinan J."/>
            <person name="Park H.-J."/>
            <person name="Ramirez L."/>
            <person name="Alfaro M."/>
            <person name="Sun H."/>
            <person name="Tritt A."/>
            <person name="Yoshinaga Y."/>
            <person name="Zwiers L.-H."/>
            <person name="Turgeon B."/>
            <person name="Goodwin S."/>
            <person name="Spatafora J."/>
            <person name="Crous P."/>
            <person name="Grigoriev I."/>
        </authorList>
    </citation>
    <scope>NUCLEOTIDE SEQUENCE</scope>
    <source>
        <strain evidence="2">HMLAC05119</strain>
    </source>
</reference>
<protein>
    <recommendedName>
        <fullName evidence="4">SGNH hydrolase-type esterase domain-containing protein</fullName>
    </recommendedName>
</protein>
<evidence type="ECO:0008006" key="4">
    <source>
        <dbReference type="Google" id="ProtNLM"/>
    </source>
</evidence>